<dbReference type="InterPro" id="IPR051075">
    <property type="entry name" value="SCF_subunit_WD-repeat"/>
</dbReference>
<keyword evidence="1 4" id="KW-0853">WD repeat</keyword>
<evidence type="ECO:0000256" key="4">
    <source>
        <dbReference type="PROSITE-ProRule" id="PRU00221"/>
    </source>
</evidence>
<dbReference type="Pfam" id="PF00400">
    <property type="entry name" value="WD40"/>
    <property type="match status" value="7"/>
</dbReference>
<dbReference type="Pfam" id="PF12937">
    <property type="entry name" value="F-box-like"/>
    <property type="match status" value="1"/>
</dbReference>
<dbReference type="Gene3D" id="2.130.10.10">
    <property type="entry name" value="YVTN repeat-like/Quinoprotein amine dehydrogenase"/>
    <property type="match status" value="3"/>
</dbReference>
<feature type="region of interest" description="Disordered" evidence="5">
    <location>
        <begin position="636"/>
        <end position="725"/>
    </location>
</feature>
<dbReference type="AlphaFoldDB" id="A0A0F7SHZ7"/>
<dbReference type="PRINTS" id="PR00320">
    <property type="entry name" value="GPROTEINBRPT"/>
</dbReference>
<feature type="compositionally biased region" description="Basic and acidic residues" evidence="5">
    <location>
        <begin position="645"/>
        <end position="661"/>
    </location>
</feature>
<dbReference type="InterPro" id="IPR020472">
    <property type="entry name" value="WD40_PAC1"/>
</dbReference>
<feature type="region of interest" description="Disordered" evidence="5">
    <location>
        <begin position="246"/>
        <end position="370"/>
    </location>
</feature>
<feature type="repeat" description="WD" evidence="4">
    <location>
        <begin position="755"/>
        <end position="794"/>
    </location>
</feature>
<feature type="repeat" description="WD" evidence="4">
    <location>
        <begin position="503"/>
        <end position="542"/>
    </location>
</feature>
<dbReference type="PROSITE" id="PS00678">
    <property type="entry name" value="WD_REPEATS_1"/>
    <property type="match status" value="5"/>
</dbReference>
<organism evidence="7">
    <name type="scientific">Phaffia rhodozyma</name>
    <name type="common">Yeast</name>
    <name type="synonym">Xanthophyllomyces dendrorhous</name>
    <dbReference type="NCBI Taxonomy" id="264483"/>
    <lineage>
        <taxon>Eukaryota</taxon>
        <taxon>Fungi</taxon>
        <taxon>Dikarya</taxon>
        <taxon>Basidiomycota</taxon>
        <taxon>Agaricomycotina</taxon>
        <taxon>Tremellomycetes</taxon>
        <taxon>Cystofilobasidiales</taxon>
        <taxon>Mrakiaceae</taxon>
        <taxon>Phaffia</taxon>
    </lineage>
</organism>
<dbReference type="InterPro" id="IPR015943">
    <property type="entry name" value="WD40/YVTN_repeat-like_dom_sf"/>
</dbReference>
<feature type="compositionally biased region" description="Low complexity" evidence="5">
    <location>
        <begin position="342"/>
        <end position="363"/>
    </location>
</feature>
<evidence type="ECO:0000256" key="3">
    <source>
        <dbReference type="ARBA" id="ARBA00022786"/>
    </source>
</evidence>
<dbReference type="InterPro" id="IPR036047">
    <property type="entry name" value="F-box-like_dom_sf"/>
</dbReference>
<feature type="compositionally biased region" description="Low complexity" evidence="5">
    <location>
        <begin position="707"/>
        <end position="716"/>
    </location>
</feature>
<sequence>MDPSIISTTTTNATTSPYIELPSTHPSTHSYPLAMSIVPSLRDSVCERPPAHAENDDQAPDLALFRKGKKLCVRHEKMADEGINANLQASLDALPLADRQAINAVWSTFSSSNHSRREIILKGLLTMCCFSQLSLLSTQVQDLIRLDPFDLFPREVSLKVLSYLDAFSLGKAVQVSKHWRSLADDDFLWRGMCAQHIERKCTKCGWGLPLLERRRLRLEIDGHYEDSAPSSPTIHALEATSLEDNHSHHLSHQHHHHHHHHHHLDQPHIPLELAGPENSSSSSSCITTPSTLQPPSPSNLHQIESGPVSPRGAKRDSPGSEDEANDSSSSHKRATPSDRSFSRGLSTSPPPSSGGRSQSASLPKRPFGPCRTLTRPWKEVYTERLTIERNWRKGRYTVNVLKGHTDGVMCLQVLSGERFKLDASKSRSKFASGGVGKGIMITGSYDRTARVWDLESGKEVLCMRGHARGIRALQFDEAILITGSMDHTMKIWNWRTGVCIRTLGGHTDGVVSLNYDKNVLASGSADSTIKIWNFRTGDCFTLRGHRDWVNSVVLWDGSTSSSASSFSHDWPSTSTAAPTPPPVTSTGIDPGKMLFSGSDDGTIRLWDLNTKDCVRIFEGHVGQVQSLRLCIVDRDRDEEEEEEETAARAKQSADSRERGSGHYEPNPLGVYGTPSHSLPAGPHLMAHHPSINPTDPRMSTPPLGDFSISNPSNSPKPTKPARSRVDEKQALLMSASLDNTVRVWDVETGKTKKTLFGHIEGVWSVDADPLRVVSSSHDRTIKVWSREDGKCSQTLVGHREAVTCLSLTDTQILSGSEDGEVRIWNFGA</sequence>
<feature type="compositionally biased region" description="Low complexity" evidence="5">
    <location>
        <begin position="279"/>
        <end position="291"/>
    </location>
</feature>
<dbReference type="InterPro" id="IPR001680">
    <property type="entry name" value="WD40_rpt"/>
</dbReference>
<dbReference type="CDD" id="cd00200">
    <property type="entry name" value="WD40"/>
    <property type="match status" value="1"/>
</dbReference>
<protein>
    <submittedName>
        <fullName evidence="7">Cdc4 and related F-box and WD-40 proteins</fullName>
    </submittedName>
</protein>
<evidence type="ECO:0000256" key="2">
    <source>
        <dbReference type="ARBA" id="ARBA00022737"/>
    </source>
</evidence>
<dbReference type="SMART" id="SM00256">
    <property type="entry name" value="FBOX"/>
    <property type="match status" value="1"/>
</dbReference>
<feature type="region of interest" description="Disordered" evidence="5">
    <location>
        <begin position="566"/>
        <end position="591"/>
    </location>
</feature>
<dbReference type="PROSITE" id="PS50181">
    <property type="entry name" value="FBOX"/>
    <property type="match status" value="1"/>
</dbReference>
<evidence type="ECO:0000259" key="6">
    <source>
        <dbReference type="PROSITE" id="PS50181"/>
    </source>
</evidence>
<feature type="repeat" description="WD" evidence="4">
    <location>
        <begin position="463"/>
        <end position="502"/>
    </location>
</feature>
<feature type="compositionally biased region" description="Basic residues" evidence="5">
    <location>
        <begin position="248"/>
        <end position="263"/>
    </location>
</feature>
<evidence type="ECO:0000256" key="5">
    <source>
        <dbReference type="SAM" id="MobiDB-lite"/>
    </source>
</evidence>
<dbReference type="SUPFAM" id="SSF50978">
    <property type="entry name" value="WD40 repeat-like"/>
    <property type="match status" value="1"/>
</dbReference>
<dbReference type="InterPro" id="IPR001810">
    <property type="entry name" value="F-box_dom"/>
</dbReference>
<dbReference type="PANTHER" id="PTHR19872">
    <property type="entry name" value="UBIQUITIN LIGASE SPECIFICITY FACTOR/HREP PROTEIN"/>
    <property type="match status" value="1"/>
</dbReference>
<keyword evidence="2" id="KW-0677">Repeat</keyword>
<dbReference type="SMART" id="SM00320">
    <property type="entry name" value="WD40"/>
    <property type="match status" value="7"/>
</dbReference>
<name>A0A0F7SHZ7_PHARH</name>
<dbReference type="PANTHER" id="PTHR19872:SF9">
    <property type="entry name" value="UBIQUITIN-BINDING SDF UBIQUITIN LIGASE COMPLEX SUBUNIT"/>
    <property type="match status" value="1"/>
</dbReference>
<accession>A0A0F7SHZ7</accession>
<keyword evidence="3" id="KW-0833">Ubl conjugation pathway</keyword>
<feature type="domain" description="F-box" evidence="6">
    <location>
        <begin position="146"/>
        <end position="192"/>
    </location>
</feature>
<evidence type="ECO:0000313" key="7">
    <source>
        <dbReference type="EMBL" id="CDZ96894.1"/>
    </source>
</evidence>
<dbReference type="SUPFAM" id="SSF81383">
    <property type="entry name" value="F-box domain"/>
    <property type="match status" value="1"/>
</dbReference>
<dbReference type="PROSITE" id="PS50082">
    <property type="entry name" value="WD_REPEATS_2"/>
    <property type="match status" value="7"/>
</dbReference>
<evidence type="ECO:0000256" key="1">
    <source>
        <dbReference type="ARBA" id="ARBA00022574"/>
    </source>
</evidence>
<dbReference type="EMBL" id="LN483167">
    <property type="protein sequence ID" value="CDZ96894.1"/>
    <property type="molecule type" value="Genomic_DNA"/>
</dbReference>
<feature type="repeat" description="WD" evidence="4">
    <location>
        <begin position="591"/>
        <end position="616"/>
    </location>
</feature>
<reference evidence="7" key="1">
    <citation type="submission" date="2014-08" db="EMBL/GenBank/DDBJ databases">
        <authorList>
            <person name="Sharma Rahul"/>
            <person name="Thines Marco"/>
        </authorList>
    </citation>
    <scope>NUCLEOTIDE SEQUENCE</scope>
</reference>
<dbReference type="CDD" id="cd22147">
    <property type="entry name" value="F-box_SpPof1-like"/>
    <property type="match status" value="1"/>
</dbReference>
<feature type="compositionally biased region" description="Low complexity" evidence="5">
    <location>
        <begin position="566"/>
        <end position="577"/>
    </location>
</feature>
<proteinExistence type="predicted"/>
<dbReference type="Gene3D" id="1.20.1280.50">
    <property type="match status" value="1"/>
</dbReference>
<feature type="repeat" description="WD" evidence="4">
    <location>
        <begin position="731"/>
        <end position="754"/>
    </location>
</feature>
<dbReference type="InterPro" id="IPR036322">
    <property type="entry name" value="WD40_repeat_dom_sf"/>
</dbReference>
<dbReference type="InterPro" id="IPR019775">
    <property type="entry name" value="WD40_repeat_CS"/>
</dbReference>
<feature type="repeat" description="WD" evidence="4">
    <location>
        <begin position="440"/>
        <end position="462"/>
    </location>
</feature>
<dbReference type="PROSITE" id="PS50294">
    <property type="entry name" value="WD_REPEATS_REGION"/>
    <property type="match status" value="3"/>
</dbReference>
<feature type="repeat" description="WD" evidence="4">
    <location>
        <begin position="795"/>
        <end position="828"/>
    </location>
</feature>